<organism evidence="1 2">
    <name type="scientific">Mycetocola miduiensis</name>
    <dbReference type="NCBI Taxonomy" id="995034"/>
    <lineage>
        <taxon>Bacteria</taxon>
        <taxon>Bacillati</taxon>
        <taxon>Actinomycetota</taxon>
        <taxon>Actinomycetes</taxon>
        <taxon>Micrococcales</taxon>
        <taxon>Microbacteriaceae</taxon>
        <taxon>Mycetocola</taxon>
    </lineage>
</organism>
<proteinExistence type="predicted"/>
<keyword evidence="2" id="KW-1185">Reference proteome</keyword>
<reference evidence="2" key="1">
    <citation type="submission" date="2016-10" db="EMBL/GenBank/DDBJ databases">
        <authorList>
            <person name="Varghese N."/>
            <person name="Submissions S."/>
        </authorList>
    </citation>
    <scope>NUCLEOTIDE SEQUENCE [LARGE SCALE GENOMIC DNA]</scope>
    <source>
        <strain evidence="2">CGMCC 1.11101</strain>
    </source>
</reference>
<gene>
    <name evidence="1" type="ORF">SAMN05216219_1555</name>
</gene>
<accession>A0A1I5AUY1</accession>
<dbReference type="Proteomes" id="UP000198867">
    <property type="component" value="Unassembled WGS sequence"/>
</dbReference>
<dbReference type="EMBL" id="FOVM01000004">
    <property type="protein sequence ID" value="SFN66235.1"/>
    <property type="molecule type" value="Genomic_DNA"/>
</dbReference>
<evidence type="ECO:0000313" key="1">
    <source>
        <dbReference type="EMBL" id="SFN66235.1"/>
    </source>
</evidence>
<evidence type="ECO:0000313" key="2">
    <source>
        <dbReference type="Proteomes" id="UP000198867"/>
    </source>
</evidence>
<sequence length="55" mass="6079">MAEFADGGILHDGGRAWAEPETGTECYIPIAFDAERADRNARILAEALERSRDKD</sequence>
<protein>
    <submittedName>
        <fullName evidence="1">Uncharacterized protein</fullName>
    </submittedName>
</protein>
<dbReference type="RefSeq" id="WP_177216768.1">
    <property type="nucleotide sequence ID" value="NZ_FOVM01000004.1"/>
</dbReference>
<name>A0A1I5AUY1_9MICO</name>
<dbReference type="STRING" id="995034.SAMN05216219_1555"/>
<dbReference type="AlphaFoldDB" id="A0A1I5AUY1"/>